<gene>
    <name evidence="3" type="ORF">BN7_5876</name>
</gene>
<feature type="coiled-coil region" evidence="1">
    <location>
        <begin position="461"/>
        <end position="566"/>
    </location>
</feature>
<dbReference type="GO" id="GO:0070823">
    <property type="term" value="C:HDA1 complex"/>
    <property type="evidence" value="ECO:0007669"/>
    <property type="project" value="InterPro"/>
</dbReference>
<comment type="caution">
    <text evidence="3">The sequence shown here is derived from an EMBL/GenBank/DDBJ whole genome shotgun (WGS) entry which is preliminary data.</text>
</comment>
<dbReference type="HOGENOM" id="CLU_409446_0_0_1"/>
<protein>
    <submittedName>
        <fullName evidence="3">HDA1 complex subunit 2</fullName>
    </submittedName>
</protein>
<feature type="compositionally biased region" description="Low complexity" evidence="2">
    <location>
        <begin position="193"/>
        <end position="214"/>
    </location>
</feature>
<dbReference type="EMBL" id="CAIF01000236">
    <property type="protein sequence ID" value="CCH46284.1"/>
    <property type="molecule type" value="Genomic_DNA"/>
</dbReference>
<dbReference type="eggNOG" id="ENOG502QU6B">
    <property type="taxonomic scope" value="Eukaryota"/>
</dbReference>
<keyword evidence="4" id="KW-1185">Reference proteome</keyword>
<evidence type="ECO:0000313" key="3">
    <source>
        <dbReference type="EMBL" id="CCH46284.1"/>
    </source>
</evidence>
<dbReference type="InterPro" id="IPR038609">
    <property type="entry name" value="HDA1_su2/3_sf"/>
</dbReference>
<dbReference type="InParanoid" id="K0KXX1"/>
<dbReference type="FunCoup" id="K0KXX1">
    <property type="interactions" value="109"/>
</dbReference>
<feature type="region of interest" description="Disordered" evidence="2">
    <location>
        <begin position="193"/>
        <end position="234"/>
    </location>
</feature>
<name>K0KXX1_WICCF</name>
<dbReference type="InterPro" id="IPR021006">
    <property type="entry name" value="Hda2/3"/>
</dbReference>
<dbReference type="STRING" id="1206466.K0KXX1"/>
<dbReference type="Pfam" id="PF11496">
    <property type="entry name" value="HDA2-3"/>
    <property type="match status" value="1"/>
</dbReference>
<feature type="compositionally biased region" description="Basic and acidic residues" evidence="2">
    <location>
        <begin position="215"/>
        <end position="226"/>
    </location>
</feature>
<dbReference type="SUPFAM" id="SSF52540">
    <property type="entry name" value="P-loop containing nucleoside triphosphate hydrolases"/>
    <property type="match status" value="1"/>
</dbReference>
<sequence length="655" mass="74899">MNLNSLVEAAANGQQDLDRLPTGDLLPPNIENLKKVYYLPVGLSPVQRDLIEILIKLHKNSILKQFRDEEEGITESYIQNNSNETDLSSPLLSESDLQNLLYRNLTLIANHPYLLVEHYMPTKLLLMESHERLFLSSDKFEKFDKLLNGIQGLSLNVVIVGHNIKELDLIEAFILGRSLNYKRYSGAQIVESQKSSSQSSAGSDQKNSNGSTSGSDKKSGKEDDYIPRSQKHPKVKASEFPLTLHLITYQQLKSTFFENTSLDFIISFDPFIDENDSHVEYLRTYKGKLSSSDQPIPLIKIIVAQSHQHGFLTLKDSNEDELKITQKTLYSAIANRSQDNSKLFDESYGVLFDHAKKFFQDPINNHWPIKGLPNFKLHTDEEIVQSLDQDFSVAFNTEGPTHKKIKSDVIVVPQQLTVKEYHQILAKLTIARISGIEKAINLNKEKIKPFKLKSTIKHNQSDNIKLKIADLFKESKKLQEEASSAEKRYERLELEYEKYETNEKSLTEKKDYLEKVESGEIVLKDEELDSELKELESFLSNLKTENEELSIKSDELRSEYQQITSDAAEKSGTAKLFETKDKELADKIQGQGKKLRLLINEDVKISNQEQAKVLQRNLKFLKIYNTKLSETVKEKVSTLTVGRNGRVYRSTTPYI</sequence>
<reference evidence="3 4" key="1">
    <citation type="journal article" date="2012" name="Eukaryot. Cell">
        <title>Draft genome sequence of Wickerhamomyces ciferrii NRRL Y-1031 F-60-10.</title>
        <authorList>
            <person name="Schneider J."/>
            <person name="Andrea H."/>
            <person name="Blom J."/>
            <person name="Jaenicke S."/>
            <person name="Ruckert C."/>
            <person name="Schorsch C."/>
            <person name="Szczepanowski R."/>
            <person name="Farwick M."/>
            <person name="Goesmann A."/>
            <person name="Puhler A."/>
            <person name="Schaffer S."/>
            <person name="Tauch A."/>
            <person name="Kohler T."/>
            <person name="Brinkrolf K."/>
        </authorList>
    </citation>
    <scope>NUCLEOTIDE SEQUENCE [LARGE SCALE GENOMIC DNA]</scope>
    <source>
        <strain evidence="4">ATCC 14091 / BCRC 22168 / CBS 111 / JCM 3599 / NBRC 0793 / NRRL Y-1031 F-60-10</strain>
    </source>
</reference>
<keyword evidence="1" id="KW-0175">Coiled coil</keyword>
<dbReference type="AlphaFoldDB" id="K0KXX1"/>
<evidence type="ECO:0000256" key="1">
    <source>
        <dbReference type="SAM" id="Coils"/>
    </source>
</evidence>
<dbReference type="InterPro" id="IPR027417">
    <property type="entry name" value="P-loop_NTPase"/>
</dbReference>
<organism evidence="3 4">
    <name type="scientific">Wickerhamomyces ciferrii (strain ATCC 14091 / BCRC 22168 / CBS 111 / JCM 3599 / NBRC 0793 / NRRL Y-1031 F-60-10)</name>
    <name type="common">Yeast</name>
    <name type="synonym">Pichia ciferrii</name>
    <dbReference type="NCBI Taxonomy" id="1206466"/>
    <lineage>
        <taxon>Eukaryota</taxon>
        <taxon>Fungi</taxon>
        <taxon>Dikarya</taxon>
        <taxon>Ascomycota</taxon>
        <taxon>Saccharomycotina</taxon>
        <taxon>Saccharomycetes</taxon>
        <taxon>Phaffomycetales</taxon>
        <taxon>Wickerhamomycetaceae</taxon>
        <taxon>Wickerhamomyces</taxon>
    </lineage>
</organism>
<dbReference type="Proteomes" id="UP000009328">
    <property type="component" value="Unassembled WGS sequence"/>
</dbReference>
<dbReference type="Gene3D" id="3.40.50.12360">
    <property type="match status" value="1"/>
</dbReference>
<evidence type="ECO:0000313" key="4">
    <source>
        <dbReference type="Proteomes" id="UP000009328"/>
    </source>
</evidence>
<accession>K0KXX1</accession>
<proteinExistence type="predicted"/>
<evidence type="ECO:0000256" key="2">
    <source>
        <dbReference type="SAM" id="MobiDB-lite"/>
    </source>
</evidence>